<dbReference type="Pfam" id="PF19071">
    <property type="entry name" value="DUF5767"/>
    <property type="match status" value="1"/>
</dbReference>
<keyword evidence="2" id="KW-1133">Transmembrane helix</keyword>
<reference evidence="3 4" key="1">
    <citation type="submission" date="2019-01" db="EMBL/GenBank/DDBJ databases">
        <title>Genomes sequencing and comparative genomics of infectious freshwater microsporidia, Cucumispora dikerogammari and Thelohania contejeani.</title>
        <authorList>
            <person name="Cormier A."/>
            <person name="Giraud I."/>
            <person name="Wattier R."/>
            <person name="Teixeira M."/>
            <person name="Grandjean F."/>
            <person name="Rigaud T."/>
            <person name="Cordaux R."/>
        </authorList>
    </citation>
    <scope>NUCLEOTIDE SEQUENCE [LARGE SCALE GENOMIC DNA]</scope>
    <source>
        <strain evidence="3">T1</strain>
        <tissue evidence="3">Spores</tissue>
    </source>
</reference>
<feature type="compositionally biased region" description="Polar residues" evidence="1">
    <location>
        <begin position="104"/>
        <end position="130"/>
    </location>
</feature>
<proteinExistence type="predicted"/>
<organism evidence="3 4">
    <name type="scientific">Astathelohania contejeani</name>
    <dbReference type="NCBI Taxonomy" id="164912"/>
    <lineage>
        <taxon>Eukaryota</taxon>
        <taxon>Fungi</taxon>
        <taxon>Fungi incertae sedis</taxon>
        <taxon>Microsporidia</taxon>
        <taxon>Astathelohaniidae</taxon>
        <taxon>Astathelohania</taxon>
    </lineage>
</organism>
<feature type="non-terminal residue" evidence="3">
    <location>
        <position position="1"/>
    </location>
</feature>
<sequence>SSVETYKNYLVGGFMVCEMVFGRIGFDMEGFTQQQLLSMNSYEKLLLELGEKTYTPAGMDKWPVEVRLALAILFNAVWFIAAKMIMKKTKINILSLFNNTKGLNKSGTTPSSVSPRTWENSKSRSPQSEFNFIGRKNENNSVGRTQMKGPSINRIDEGFGSGSDESRREMREQGIETLK</sequence>
<feature type="compositionally biased region" description="Basic and acidic residues" evidence="1">
    <location>
        <begin position="164"/>
        <end position="179"/>
    </location>
</feature>
<dbReference type="InterPro" id="IPR043910">
    <property type="entry name" value="DUF5767"/>
</dbReference>
<evidence type="ECO:0000313" key="3">
    <source>
        <dbReference type="EMBL" id="KAF7670576.1"/>
    </source>
</evidence>
<keyword evidence="4" id="KW-1185">Reference proteome</keyword>
<evidence type="ECO:0000256" key="1">
    <source>
        <dbReference type="SAM" id="MobiDB-lite"/>
    </source>
</evidence>
<dbReference type="EMBL" id="SBIQ01000936">
    <property type="protein sequence ID" value="KAF7670576.1"/>
    <property type="molecule type" value="Genomic_DNA"/>
</dbReference>
<keyword evidence="2" id="KW-0812">Transmembrane</keyword>
<dbReference type="Proteomes" id="UP001516464">
    <property type="component" value="Unassembled WGS sequence"/>
</dbReference>
<evidence type="ECO:0000313" key="4">
    <source>
        <dbReference type="Proteomes" id="UP001516464"/>
    </source>
</evidence>
<feature type="region of interest" description="Disordered" evidence="1">
    <location>
        <begin position="104"/>
        <end position="179"/>
    </location>
</feature>
<name>A0ABQ7HV01_9MICR</name>
<accession>A0ABQ7HV01</accession>
<keyword evidence="2" id="KW-0472">Membrane</keyword>
<gene>
    <name evidence="3" type="ORF">TCON_2801</name>
</gene>
<evidence type="ECO:0000256" key="2">
    <source>
        <dbReference type="SAM" id="Phobius"/>
    </source>
</evidence>
<comment type="caution">
    <text evidence="3">The sequence shown here is derived from an EMBL/GenBank/DDBJ whole genome shotgun (WGS) entry which is preliminary data.</text>
</comment>
<feature type="transmembrane region" description="Helical" evidence="2">
    <location>
        <begin position="68"/>
        <end position="86"/>
    </location>
</feature>
<protein>
    <submittedName>
        <fullName evidence="3">Uncharacterized protein</fullName>
    </submittedName>
</protein>